<dbReference type="Gene3D" id="1.25.10.10">
    <property type="entry name" value="Leucine-rich Repeat Variant"/>
    <property type="match status" value="1"/>
</dbReference>
<organism evidence="8 9">
    <name type="scientific">Senna tora</name>
    <dbReference type="NCBI Taxonomy" id="362788"/>
    <lineage>
        <taxon>Eukaryota</taxon>
        <taxon>Viridiplantae</taxon>
        <taxon>Streptophyta</taxon>
        <taxon>Embryophyta</taxon>
        <taxon>Tracheophyta</taxon>
        <taxon>Spermatophyta</taxon>
        <taxon>Magnoliopsida</taxon>
        <taxon>eudicotyledons</taxon>
        <taxon>Gunneridae</taxon>
        <taxon>Pentapetalae</taxon>
        <taxon>rosids</taxon>
        <taxon>fabids</taxon>
        <taxon>Fabales</taxon>
        <taxon>Fabaceae</taxon>
        <taxon>Caesalpinioideae</taxon>
        <taxon>Cassia clade</taxon>
        <taxon>Senna</taxon>
    </lineage>
</organism>
<keyword evidence="5" id="KW-0539">Nucleus</keyword>
<evidence type="ECO:0000256" key="5">
    <source>
        <dbReference type="ARBA" id="ARBA00023242"/>
    </source>
</evidence>
<keyword evidence="3" id="KW-0690">Ribosome biogenesis</keyword>
<dbReference type="Pfam" id="PF24477">
    <property type="entry name" value="ARM_At3g06530"/>
    <property type="match status" value="1"/>
</dbReference>
<reference evidence="8" key="1">
    <citation type="submission" date="2020-09" db="EMBL/GenBank/DDBJ databases">
        <title>Genome-Enabled Discovery of Anthraquinone Biosynthesis in Senna tora.</title>
        <authorList>
            <person name="Kang S.-H."/>
            <person name="Pandey R.P."/>
            <person name="Lee C.-M."/>
            <person name="Sim J.-S."/>
            <person name="Jeong J.-T."/>
            <person name="Choi B.-S."/>
            <person name="Jung M."/>
            <person name="Ginzburg D."/>
            <person name="Zhao K."/>
            <person name="Won S.Y."/>
            <person name="Oh T.-J."/>
            <person name="Yu Y."/>
            <person name="Kim N.-H."/>
            <person name="Lee O.R."/>
            <person name="Lee T.-H."/>
            <person name="Bashyal P."/>
            <person name="Kim T.-S."/>
            <person name="Lee W.-H."/>
            <person name="Kawkins C."/>
            <person name="Kim C.-K."/>
            <person name="Kim J.S."/>
            <person name="Ahn B.O."/>
            <person name="Rhee S.Y."/>
            <person name="Sohng J.K."/>
        </authorList>
    </citation>
    <scope>NUCLEOTIDE SEQUENCE</scope>
    <source>
        <tissue evidence="8">Leaf</tissue>
    </source>
</reference>
<dbReference type="GO" id="GO:0030515">
    <property type="term" value="F:snoRNA binding"/>
    <property type="evidence" value="ECO:0007669"/>
    <property type="project" value="TreeGrafter"/>
</dbReference>
<comment type="caution">
    <text evidence="8">The sequence shown here is derived from an EMBL/GenBank/DDBJ whole genome shotgun (WGS) entry which is preliminary data.</text>
</comment>
<evidence type="ECO:0000256" key="4">
    <source>
        <dbReference type="ARBA" id="ARBA00022552"/>
    </source>
</evidence>
<keyword evidence="6" id="KW-0687">Ribonucleoprotein</keyword>
<dbReference type="EMBL" id="JAAIUW010000004">
    <property type="protein sequence ID" value="KAF7836313.1"/>
    <property type="molecule type" value="Genomic_DNA"/>
</dbReference>
<evidence type="ECO:0000313" key="8">
    <source>
        <dbReference type="EMBL" id="KAF7836313.1"/>
    </source>
</evidence>
<sequence length="2100" mass="236387">MATSIAAQLEAIKSFVQSSDSQPLKRPFTRPSILFDPKEAADIDIETIWSIALQGLEVLISSDERFKNYKNDLFSHRSKELDRELMGIEENNQINVSISSYLRLLSGYFVLPSSTKTLEYLIRRYKVHVYNTEDLILCAFPYHDTHAFVRMVQILDTRHTKWAFLDGVKDSGAPPPRKVIVQQCIRDKGIIDILCNYASPTKKFKPSKHVISFCTAVFIEVLGTVTPVNDDLVKRILPFVISGLQPGTKGVSDHKAASLMIIGMLGNKVVLAPKLLNSLIRSIAEIARDEAKELTNLQWFRLSLIALINLVQSQKIDILPKKALENVKEIRNLEGILLELSKEFNIDNFLLILLESLIDCSWSDKHSEQALISIIEKVPIKNSVRHVVAKTLSSCVKLSQKVDNSISSASGGWAKKILIVLNKKYPSELRGAVHQFLQEDKVHSKKDDSVNEILCKMLDGNLDSSLNISDSKIWLALHHPQADVRRATLVDLKKSGIPKTKAVGSESLVDIQEPLLRQLDDNDLTVVQAALSVDLPNVIGHSKLFDAFQNVLRRCIGKLQLGSADNVSQIGKVALSCLEKAISNFTGHTDYIKRIAAMIFPLLLVQPQTKSWNLKVLGLVNKINWPLYHNLARDLGLMMPLETIPELCSFNLMIINSMAEDFVIHPEDHIAWFVEHCRDLEFSKKLFFLVLLHTLDIKPNGDDLPAFFDSVFPFLKTEWESLVTAGNLESEEALHWDRYWACTAFFDNLKDTNFTIVNAKVMVCIFWKLLAALIWAMPSEIPLDDNDKWVLRIKDLFVFFASSQFKNTFREHLHYLVVQCKISPPSLLSKSFTEEVYSCTMDSLASVPVAVQVESLQCFAFLCSLSQERCQFKLLDEFPSILVPLANDNQDTRIAAMNCIEGLCGLWSHIERSGKKNGSNATWSHFLGELLGLIAQQKTFILSDKRFLPSMLASMLSSSCHNILVPQNIENRFDQATKEKILAFILGSAMEMSDYGKLRVLSLLKEIGNDFMHVREVVSLLSSLMARHTQYNNGLEKSSQKLSSIEVEILCLLLEGCVMSSFSGGNNFKDHLLNALRLDSTTSEDPAYIQPCKTVLKKLNRQYYAGLKITVKEHLFQELLLLCRNSNGEIQTAAKEAVLQIDISSSTVGNMLGLILKRGSGIISSAYGNKKKKTVHQEGSLPLDDIFERESSVYILGSFLDVLLLKKDITSRHLLLGPLFMLLSKIFSEEWRGMKNDFNVKVLIELTHSTKDLVTRSHIFSLLSAVTKVFPEEVFGHILEIVAVIGESCVTQIDNHSNHVLEDLISAIVPCWLSKTDDVEKLLRIFLGTLPEVVEHRRLSIVLYLLRTLGEDKSLASLLVLLFRSLISRNQTYFSSIKAPDDLTFYTREWEYKFAVQICEQYTSMTWLPSLVMSLEQLENSQGFFLEFFLAMQFTLHKLQDPELVFKMESGDDADVIQRELGDLMERIVFLWQLAYSRRKQLIAFPAIVRKELKDSMRAAVKNITMVMIPSTYFRTITKLLLHPDKNVGERALGLLCDAARNKKVVSSNRKESKSSSSNPSFPWLHMNESSQESLDMMCLEIIRIIDCGYKHSNLSLKTAAVSALEVLANSLPFNSIFTVCLGAVWKCIKSPDVDLTSTCIRTTSALISVLGPKSLAELPHIMENVMKSLSDLDFKAKTKKGVSSASKESYLMSVLVLLEVVVDKLGGFLNPYLTNIIDLLVLRHEYVSGMDSKMESRASGLRKLLAERIPVRLSLPPLLKVYPASIDAGDKSLEIMFDMLATLVGTMDRSSVVAFHGKIFDLCLLALDLRRQSPTSIQNIDLVEKGVINAMVALTKKLTESMFKPLFIKSIEWAESDVDETASVGSTDRAISFYGMVNKLAESHRSLFVPYFKHMLGSCVQYLSEAGDAKVLSRKKKKARIQEDGVSIKSWHLRTLVLSSLHNICLTVMSWLNLSSLLLHYILMLLKPIVSQLLVEPPSNLADHPNLPSVEDFDDLLVMCIVQMAVTAGNDLLWKPLNHEVLMQTRSEKVRARMLGLRIVQNLVEKLKEEYSVFLPETMPFLRELLQDVEPCVQSLAKDFGRGLETMSGGPGSLDQYLE</sequence>
<accession>A0A834X1A7</accession>
<dbReference type="GO" id="GO:0030686">
    <property type="term" value="C:90S preribosome"/>
    <property type="evidence" value="ECO:0007669"/>
    <property type="project" value="TreeGrafter"/>
</dbReference>
<proteinExistence type="inferred from homology"/>
<dbReference type="InterPro" id="IPR011989">
    <property type="entry name" value="ARM-like"/>
</dbReference>
<evidence type="ECO:0000256" key="3">
    <source>
        <dbReference type="ARBA" id="ARBA00022517"/>
    </source>
</evidence>
<dbReference type="GO" id="GO:0045943">
    <property type="term" value="P:positive regulation of transcription by RNA polymerase I"/>
    <property type="evidence" value="ECO:0007669"/>
    <property type="project" value="TreeGrafter"/>
</dbReference>
<dbReference type="Pfam" id="PF12397">
    <property type="entry name" value="U3snoRNP10"/>
    <property type="match status" value="1"/>
</dbReference>
<name>A0A834X1A7_9FABA</name>
<dbReference type="InterPro" id="IPR040191">
    <property type="entry name" value="UTP10"/>
</dbReference>
<dbReference type="InterPro" id="IPR056384">
    <property type="entry name" value="ARM_At3g06530"/>
</dbReference>
<keyword evidence="9" id="KW-1185">Reference proteome</keyword>
<keyword evidence="4" id="KW-0698">rRNA processing</keyword>
<feature type="domain" description="BP28 C-terminal" evidence="7">
    <location>
        <begin position="1790"/>
        <end position="1953"/>
    </location>
</feature>
<evidence type="ECO:0000256" key="6">
    <source>
        <dbReference type="ARBA" id="ARBA00023274"/>
    </source>
</evidence>
<dbReference type="Proteomes" id="UP000634136">
    <property type="component" value="Unassembled WGS sequence"/>
</dbReference>
<dbReference type="InterPro" id="IPR012954">
    <property type="entry name" value="BP28_C_dom"/>
</dbReference>
<dbReference type="OrthoDB" id="31183at2759"/>
<evidence type="ECO:0000259" key="7">
    <source>
        <dbReference type="SMART" id="SM01036"/>
    </source>
</evidence>
<dbReference type="InterPro" id="IPR016024">
    <property type="entry name" value="ARM-type_fold"/>
</dbReference>
<evidence type="ECO:0000256" key="1">
    <source>
        <dbReference type="ARBA" id="ARBA00004604"/>
    </source>
</evidence>
<comment type="similarity">
    <text evidence="2">Belongs to the HEATR1/UTP10 family.</text>
</comment>
<dbReference type="GO" id="GO:0000462">
    <property type="term" value="P:maturation of SSU-rRNA from tricistronic rRNA transcript (SSU-rRNA, 5.8S rRNA, LSU-rRNA)"/>
    <property type="evidence" value="ECO:0007669"/>
    <property type="project" value="TreeGrafter"/>
</dbReference>
<protein>
    <recommendedName>
        <fullName evidence="7">BP28 C-terminal domain-containing protein</fullName>
    </recommendedName>
</protein>
<dbReference type="PANTHER" id="PTHR13457">
    <property type="entry name" value="BAP28"/>
    <property type="match status" value="1"/>
</dbReference>
<dbReference type="GO" id="GO:0034455">
    <property type="term" value="C:t-UTP complex"/>
    <property type="evidence" value="ECO:0007669"/>
    <property type="project" value="TreeGrafter"/>
</dbReference>
<dbReference type="Pfam" id="PF08146">
    <property type="entry name" value="BP28CT"/>
    <property type="match status" value="1"/>
</dbReference>
<evidence type="ECO:0000256" key="2">
    <source>
        <dbReference type="ARBA" id="ARBA00010559"/>
    </source>
</evidence>
<dbReference type="GO" id="GO:0032040">
    <property type="term" value="C:small-subunit processome"/>
    <property type="evidence" value="ECO:0007669"/>
    <property type="project" value="TreeGrafter"/>
</dbReference>
<gene>
    <name evidence="8" type="ORF">G2W53_011172</name>
</gene>
<comment type="subcellular location">
    <subcellularLocation>
        <location evidence="1">Nucleus</location>
        <location evidence="1">Nucleolus</location>
    </subcellularLocation>
</comment>
<evidence type="ECO:0000313" key="9">
    <source>
        <dbReference type="Proteomes" id="UP000634136"/>
    </source>
</evidence>
<dbReference type="Pfam" id="PF23243">
    <property type="entry name" value="HEAT_HEATR1"/>
    <property type="match status" value="1"/>
</dbReference>
<dbReference type="SMART" id="SM01036">
    <property type="entry name" value="BP28CT"/>
    <property type="match status" value="1"/>
</dbReference>
<dbReference type="InterPro" id="IPR022125">
    <property type="entry name" value="U3snoRNP10_N"/>
</dbReference>
<dbReference type="InterPro" id="IPR056473">
    <property type="entry name" value="HEAT_Utp10/HEAT1"/>
</dbReference>
<dbReference type="SUPFAM" id="SSF48371">
    <property type="entry name" value="ARM repeat"/>
    <property type="match status" value="1"/>
</dbReference>
<dbReference type="PANTHER" id="PTHR13457:SF1">
    <property type="entry name" value="HEAT REPEAT-CONTAINING PROTEIN 1"/>
    <property type="match status" value="1"/>
</dbReference>